<dbReference type="Proteomes" id="UP000019184">
    <property type="component" value="Unassembled WGS sequence"/>
</dbReference>
<organism evidence="1 2">
    <name type="scientific">Candidatus Contendobacter odensis Run_B_J11</name>
    <dbReference type="NCBI Taxonomy" id="1400861"/>
    <lineage>
        <taxon>Bacteria</taxon>
        <taxon>Pseudomonadati</taxon>
        <taxon>Pseudomonadota</taxon>
        <taxon>Gammaproteobacteria</taxon>
        <taxon>Candidatus Competibacteraceae</taxon>
        <taxon>Candidatus Contendibacter</taxon>
    </lineage>
</organism>
<protein>
    <submittedName>
        <fullName evidence="1">Uncharacterized protein</fullName>
    </submittedName>
</protein>
<comment type="caution">
    <text evidence="1">The sequence shown here is derived from an EMBL/GenBank/DDBJ whole genome shotgun (WGS) entry which is preliminary data.</text>
</comment>
<proteinExistence type="predicted"/>
<dbReference type="OrthoDB" id="9941345at2"/>
<evidence type="ECO:0000313" key="1">
    <source>
        <dbReference type="EMBL" id="CDH45827.1"/>
    </source>
</evidence>
<name>A0A7U7GCN3_9GAMM</name>
<reference evidence="1 2" key="1">
    <citation type="journal article" date="2014" name="ISME J.">
        <title>Candidatus Competibacter-lineage genomes retrieved from metagenomes reveal functional metabolic diversity.</title>
        <authorList>
            <person name="McIlroy S.J."/>
            <person name="Albertsen M."/>
            <person name="Andresen E.K."/>
            <person name="Saunders A.M."/>
            <person name="Kristiansen R."/>
            <person name="Stokholm-Bjerregaard M."/>
            <person name="Nielsen K.L."/>
            <person name="Nielsen P.H."/>
        </authorList>
    </citation>
    <scope>NUCLEOTIDE SEQUENCE [LARGE SCALE GENOMIC DNA]</scope>
    <source>
        <strain evidence="1 2">Run_B_J11</strain>
    </source>
</reference>
<dbReference type="RefSeq" id="WP_034433958.1">
    <property type="nucleotide sequence ID" value="NZ_CBTK010000213.1"/>
</dbReference>
<accession>A0A7U7GCN3</accession>
<evidence type="ECO:0000313" key="2">
    <source>
        <dbReference type="Proteomes" id="UP000019184"/>
    </source>
</evidence>
<keyword evidence="2" id="KW-1185">Reference proteome</keyword>
<gene>
    <name evidence="1" type="ORF">BN874_2900006</name>
</gene>
<sequence>MELKQVKNSLESRSDEELRRFILHCERLIDSADEDLRKAAREALKRAREDRAARELLRGLPRHPDEGQ</sequence>
<dbReference type="AlphaFoldDB" id="A0A7U7GCN3"/>
<dbReference type="EMBL" id="CBTK010000213">
    <property type="protein sequence ID" value="CDH45827.1"/>
    <property type="molecule type" value="Genomic_DNA"/>
</dbReference>